<evidence type="ECO:0000313" key="3">
    <source>
        <dbReference type="Proteomes" id="UP001597438"/>
    </source>
</evidence>
<comment type="caution">
    <text evidence="2">The sequence shown here is derived from an EMBL/GenBank/DDBJ whole genome shotgun (WGS) entry which is preliminary data.</text>
</comment>
<feature type="domain" description="Antitoxin Xre/MbcA/ParS-like toxin-binding" evidence="1">
    <location>
        <begin position="90"/>
        <end position="138"/>
    </location>
</feature>
<dbReference type="EMBL" id="JBHUOJ010000019">
    <property type="protein sequence ID" value="MFD2833371.1"/>
    <property type="molecule type" value="Genomic_DNA"/>
</dbReference>
<organism evidence="2 3">
    <name type="scientific">Christiangramia antarctica</name>
    <dbReference type="NCBI Taxonomy" id="2058158"/>
    <lineage>
        <taxon>Bacteria</taxon>
        <taxon>Pseudomonadati</taxon>
        <taxon>Bacteroidota</taxon>
        <taxon>Flavobacteriia</taxon>
        <taxon>Flavobacteriales</taxon>
        <taxon>Flavobacteriaceae</taxon>
        <taxon>Christiangramia</taxon>
    </lineage>
</organism>
<gene>
    <name evidence="2" type="ORF">ACFSYS_08725</name>
</gene>
<keyword evidence="3" id="KW-1185">Reference proteome</keyword>
<proteinExistence type="predicted"/>
<dbReference type="Proteomes" id="UP001597438">
    <property type="component" value="Unassembled WGS sequence"/>
</dbReference>
<protein>
    <submittedName>
        <fullName evidence="2">Antitoxin Xre/MbcA/ParS toxin-binding domain-containing protein</fullName>
    </submittedName>
</protein>
<dbReference type="Pfam" id="PF09722">
    <property type="entry name" value="Xre_MbcA_ParS_C"/>
    <property type="match status" value="1"/>
</dbReference>
<dbReference type="RefSeq" id="WP_251742633.1">
    <property type="nucleotide sequence ID" value="NZ_JBHUOJ010000019.1"/>
</dbReference>
<sequence>MKTKGTKYRLEDVKNRVSESDVLSYIETKEINWKEVNKFKKVTGFTDEVISGWFNMNVKTFRSYKKPGVDLNINFKEKFFVLSSIFEQGKKVFGNYEAFTEWLDKENFYFNGKSPLYFLNTITGARFVEDRLIAMEYGDNV</sequence>
<name>A0ABW5X320_9FLAO</name>
<dbReference type="InterPro" id="IPR024467">
    <property type="entry name" value="Xre/MbcA/ParS-like_toxin-bd"/>
</dbReference>
<accession>A0ABW5X320</accession>
<evidence type="ECO:0000259" key="1">
    <source>
        <dbReference type="Pfam" id="PF09722"/>
    </source>
</evidence>
<reference evidence="3" key="1">
    <citation type="journal article" date="2019" name="Int. J. Syst. Evol. Microbiol.">
        <title>The Global Catalogue of Microorganisms (GCM) 10K type strain sequencing project: providing services to taxonomists for standard genome sequencing and annotation.</title>
        <authorList>
            <consortium name="The Broad Institute Genomics Platform"/>
            <consortium name="The Broad Institute Genome Sequencing Center for Infectious Disease"/>
            <person name="Wu L."/>
            <person name="Ma J."/>
        </authorList>
    </citation>
    <scope>NUCLEOTIDE SEQUENCE [LARGE SCALE GENOMIC DNA]</scope>
    <source>
        <strain evidence="3">KCTC 52925</strain>
    </source>
</reference>
<evidence type="ECO:0000313" key="2">
    <source>
        <dbReference type="EMBL" id="MFD2833371.1"/>
    </source>
</evidence>